<dbReference type="Pfam" id="PF00486">
    <property type="entry name" value="Trans_reg_C"/>
    <property type="match status" value="1"/>
</dbReference>
<organism evidence="8 9">
    <name type="scientific">Actinoallomurus oryzae</name>
    <dbReference type="NCBI Taxonomy" id="502180"/>
    <lineage>
        <taxon>Bacteria</taxon>
        <taxon>Bacillati</taxon>
        <taxon>Actinomycetota</taxon>
        <taxon>Actinomycetes</taxon>
        <taxon>Streptosporangiales</taxon>
        <taxon>Thermomonosporaceae</taxon>
        <taxon>Actinoallomurus</taxon>
    </lineage>
</organism>
<dbReference type="PROSITE" id="PS51755">
    <property type="entry name" value="OMPR_PHOB"/>
    <property type="match status" value="1"/>
</dbReference>
<evidence type="ECO:0000259" key="7">
    <source>
        <dbReference type="PROSITE" id="PS51755"/>
    </source>
</evidence>
<dbReference type="EMBL" id="BAABHF010000067">
    <property type="protein sequence ID" value="GAA4520883.1"/>
    <property type="molecule type" value="Genomic_DNA"/>
</dbReference>
<dbReference type="SUPFAM" id="SSF48452">
    <property type="entry name" value="TPR-like"/>
    <property type="match status" value="1"/>
</dbReference>
<dbReference type="InterPro" id="IPR036388">
    <property type="entry name" value="WH-like_DNA-bd_sf"/>
</dbReference>
<dbReference type="Pfam" id="PF03704">
    <property type="entry name" value="BTAD"/>
    <property type="match status" value="1"/>
</dbReference>
<proteinExistence type="inferred from homology"/>
<protein>
    <recommendedName>
        <fullName evidence="7">OmpR/PhoB-type domain-containing protein</fullName>
    </recommendedName>
</protein>
<dbReference type="InterPro" id="IPR027417">
    <property type="entry name" value="P-loop_NTPase"/>
</dbReference>
<evidence type="ECO:0000256" key="4">
    <source>
        <dbReference type="ARBA" id="ARBA00023163"/>
    </source>
</evidence>
<dbReference type="Gene3D" id="3.40.50.300">
    <property type="entry name" value="P-loop containing nucleotide triphosphate hydrolases"/>
    <property type="match status" value="1"/>
</dbReference>
<dbReference type="InterPro" id="IPR051677">
    <property type="entry name" value="AfsR-DnrI-RedD_regulator"/>
</dbReference>
<keyword evidence="9" id="KW-1185">Reference proteome</keyword>
<keyword evidence="4" id="KW-0804">Transcription</keyword>
<gene>
    <name evidence="8" type="ORF">GCM10023191_098440</name>
</gene>
<comment type="similarity">
    <text evidence="1">Belongs to the AfsR/DnrI/RedD regulatory family.</text>
</comment>
<dbReference type="Proteomes" id="UP001500503">
    <property type="component" value="Unassembled WGS sequence"/>
</dbReference>
<dbReference type="PRINTS" id="PR00364">
    <property type="entry name" value="DISEASERSIST"/>
</dbReference>
<dbReference type="SUPFAM" id="SSF52540">
    <property type="entry name" value="P-loop containing nucleoside triphosphate hydrolases"/>
    <property type="match status" value="1"/>
</dbReference>
<dbReference type="PANTHER" id="PTHR35807:SF1">
    <property type="entry name" value="TRANSCRIPTIONAL REGULATOR REDD"/>
    <property type="match status" value="1"/>
</dbReference>
<feature type="region of interest" description="Disordered" evidence="6">
    <location>
        <begin position="256"/>
        <end position="281"/>
    </location>
</feature>
<keyword evidence="2" id="KW-0805">Transcription regulation</keyword>
<accession>A0ABP8R8F2</accession>
<dbReference type="SUPFAM" id="SSF46894">
    <property type="entry name" value="C-terminal effector domain of the bipartite response regulators"/>
    <property type="match status" value="1"/>
</dbReference>
<dbReference type="InterPro" id="IPR002182">
    <property type="entry name" value="NB-ARC"/>
</dbReference>
<dbReference type="InterPro" id="IPR001867">
    <property type="entry name" value="OmpR/PhoB-type_DNA-bd"/>
</dbReference>
<feature type="DNA-binding region" description="OmpR/PhoB-type" evidence="5">
    <location>
        <begin position="1"/>
        <end position="89"/>
    </location>
</feature>
<dbReference type="Pfam" id="PF00931">
    <property type="entry name" value="NB-ARC"/>
    <property type="match status" value="1"/>
</dbReference>
<evidence type="ECO:0000256" key="1">
    <source>
        <dbReference type="ARBA" id="ARBA00005820"/>
    </source>
</evidence>
<evidence type="ECO:0000313" key="8">
    <source>
        <dbReference type="EMBL" id="GAA4520883.1"/>
    </source>
</evidence>
<keyword evidence="3 5" id="KW-0238">DNA-binding</keyword>
<evidence type="ECO:0000256" key="2">
    <source>
        <dbReference type="ARBA" id="ARBA00023015"/>
    </source>
</evidence>
<dbReference type="InterPro" id="IPR005158">
    <property type="entry name" value="BTAD"/>
</dbReference>
<evidence type="ECO:0000313" key="9">
    <source>
        <dbReference type="Proteomes" id="UP001500503"/>
    </source>
</evidence>
<dbReference type="CDD" id="cd15831">
    <property type="entry name" value="BTAD"/>
    <property type="match status" value="1"/>
</dbReference>
<dbReference type="Gene3D" id="1.10.10.10">
    <property type="entry name" value="Winged helix-like DNA-binding domain superfamily/Winged helix DNA-binding domain"/>
    <property type="match status" value="1"/>
</dbReference>
<comment type="caution">
    <text evidence="8">The sequence shown here is derived from an EMBL/GenBank/DDBJ whole genome shotgun (WGS) entry which is preliminary data.</text>
</comment>
<evidence type="ECO:0000256" key="5">
    <source>
        <dbReference type="PROSITE-ProRule" id="PRU01091"/>
    </source>
</evidence>
<evidence type="ECO:0000256" key="6">
    <source>
        <dbReference type="SAM" id="MobiDB-lite"/>
    </source>
</evidence>
<feature type="domain" description="OmpR/PhoB-type" evidence="7">
    <location>
        <begin position="1"/>
        <end position="89"/>
    </location>
</feature>
<dbReference type="Gene3D" id="1.25.40.10">
    <property type="entry name" value="Tetratricopeptide repeat domain"/>
    <property type="match status" value="1"/>
</dbReference>
<evidence type="ECO:0000256" key="3">
    <source>
        <dbReference type="ARBA" id="ARBA00023125"/>
    </source>
</evidence>
<dbReference type="SMART" id="SM01043">
    <property type="entry name" value="BTAD"/>
    <property type="match status" value="1"/>
</dbReference>
<name>A0ABP8R8F2_9ACTN</name>
<dbReference type="SMART" id="SM00862">
    <property type="entry name" value="Trans_reg_C"/>
    <property type="match status" value="1"/>
</dbReference>
<sequence>MRIWRNGREVVIAPSKQRAVLGLLGRRVNDEVRPDEIIDAVWGRNAPKSAANCVHVYIARLRKVLEPERGRRESGGLIVTSENGYSLRMDPENVDVERFLRLHTRARRLNAEGRPKAALEAFEAALGLWRGDAYVDLSGPFAELERTHLAEMRLTAVEDWAAALLAAGRHTEVTGVLAELVAKEPLRERLRWLLMLALYRGGRRADALTLYRETWRLLGEELGIEPGPDLQRLHEQILTGSFDAIPYGLTETAPAVAPAEPDPRDAPGPAMPRPAQLPPDVRGFVGRERERALLRDALTPRRNAGGAGATLVVIDGAAGVGKTALAVHVAHRLSGLYPDGQLFADLCAFNPDRGPLSASAALASLLSGLGVREASMPSRLEDRAALYRRLLHDRRMLIVLDDASGAEQVRPLIPDGPVCVLVTSRRRQAGLVARDGARRVRLAPLAPRESLELLTYLAGPGRLASRTADARRLAELCGHVPLALRIVAEQLAADPSMTPAGLAGRYAARRGRLDRLTVAGDATASLRSIFAASYCDLPPQAARMFRLLGRYGARLITVSGAAVLAGVSRMTAEQLLELLAADHLLEPAGRNRYRFPALIDVYAAYCAQEEPCTGRPRDAIARPWPAEGGTLAVMG</sequence>
<reference evidence="9" key="1">
    <citation type="journal article" date="2019" name="Int. J. Syst. Evol. Microbiol.">
        <title>The Global Catalogue of Microorganisms (GCM) 10K type strain sequencing project: providing services to taxonomists for standard genome sequencing and annotation.</title>
        <authorList>
            <consortium name="The Broad Institute Genomics Platform"/>
            <consortium name="The Broad Institute Genome Sequencing Center for Infectious Disease"/>
            <person name="Wu L."/>
            <person name="Ma J."/>
        </authorList>
    </citation>
    <scope>NUCLEOTIDE SEQUENCE [LARGE SCALE GENOMIC DNA]</scope>
    <source>
        <strain evidence="9">JCM 17933</strain>
    </source>
</reference>
<dbReference type="PANTHER" id="PTHR35807">
    <property type="entry name" value="TRANSCRIPTIONAL REGULATOR REDD-RELATED"/>
    <property type="match status" value="1"/>
</dbReference>
<dbReference type="InterPro" id="IPR011990">
    <property type="entry name" value="TPR-like_helical_dom_sf"/>
</dbReference>
<dbReference type="InterPro" id="IPR016032">
    <property type="entry name" value="Sig_transdc_resp-reg_C-effctor"/>
</dbReference>